<evidence type="ECO:0000313" key="3">
    <source>
        <dbReference type="Proteomes" id="UP001197875"/>
    </source>
</evidence>
<keyword evidence="1" id="KW-0472">Membrane</keyword>
<feature type="transmembrane region" description="Helical" evidence="1">
    <location>
        <begin position="106"/>
        <end position="132"/>
    </location>
</feature>
<comment type="caution">
    <text evidence="2">The sequence shown here is derived from an EMBL/GenBank/DDBJ whole genome shotgun (WGS) entry which is preliminary data.</text>
</comment>
<accession>A0AAE3DT37</accession>
<dbReference type="EMBL" id="JAJEPR010000012">
    <property type="protein sequence ID" value="MCC2189918.1"/>
    <property type="molecule type" value="Genomic_DNA"/>
</dbReference>
<evidence type="ECO:0000313" key="2">
    <source>
        <dbReference type="EMBL" id="MCC2189918.1"/>
    </source>
</evidence>
<dbReference type="AlphaFoldDB" id="A0AAE3DT37"/>
<feature type="transmembrane region" description="Helical" evidence="1">
    <location>
        <begin position="247"/>
        <end position="268"/>
    </location>
</feature>
<feature type="transmembrane region" description="Helical" evidence="1">
    <location>
        <begin position="203"/>
        <end position="227"/>
    </location>
</feature>
<dbReference type="Proteomes" id="UP001197875">
    <property type="component" value="Unassembled WGS sequence"/>
</dbReference>
<protein>
    <recommendedName>
        <fullName evidence="4">ABC-2 family transporter protein</fullName>
    </recommendedName>
</protein>
<feature type="transmembrane region" description="Helical" evidence="1">
    <location>
        <begin position="21"/>
        <end position="40"/>
    </location>
</feature>
<evidence type="ECO:0000256" key="1">
    <source>
        <dbReference type="SAM" id="Phobius"/>
    </source>
</evidence>
<name>A0AAE3DT37_9FIRM</name>
<reference evidence="2 3" key="1">
    <citation type="submission" date="2021-10" db="EMBL/GenBank/DDBJ databases">
        <title>Anaerobic single-cell dispensing facilitates the cultivation of human gut bacteria.</title>
        <authorList>
            <person name="Afrizal A."/>
        </authorList>
    </citation>
    <scope>NUCLEOTIDE SEQUENCE [LARGE SCALE GENOMIC DNA]</scope>
    <source>
        <strain evidence="2 3">CLA-AA-H277</strain>
    </source>
</reference>
<keyword evidence="3" id="KW-1185">Reference proteome</keyword>
<keyword evidence="1" id="KW-0812">Transmembrane</keyword>
<keyword evidence="1" id="KW-1133">Transmembrane helix</keyword>
<dbReference type="RefSeq" id="WP_178045661.1">
    <property type="nucleotide sequence ID" value="NZ_JAJEPR010000012.1"/>
</dbReference>
<proteinExistence type="predicted"/>
<organism evidence="2 3">
    <name type="scientific">Fusicatenibacter faecihominis</name>
    <dbReference type="NCBI Taxonomy" id="2881276"/>
    <lineage>
        <taxon>Bacteria</taxon>
        <taxon>Bacillati</taxon>
        <taxon>Bacillota</taxon>
        <taxon>Clostridia</taxon>
        <taxon>Lachnospirales</taxon>
        <taxon>Lachnospiraceae</taxon>
        <taxon>Fusicatenibacter</taxon>
    </lineage>
</organism>
<sequence length="278" mass="31918">MKRIKQAIKICRYQLLVMCNGYKLFVMPVCLIIFMLNGMLPFRKFLKDVGEGASPFLFPFLFSDVILSALIFATALPFFIDAPFYDRQQCYVIVRSEISEWALGQIFYVFLISFMYASFLLILSLVLLIPYISFQAEWGRIWSTLALTNAETDYALPFSVSSKVIFEYTPWKAVGITFLLVDLICSFYGFLQWYLNLYVGKKIGLVVTLFSALLVIRVRYFPGWVMYLTPAGWADLSNLSEYTSHGISLEKAVTILTIGLLFLVILVFHKTTHSDFVK</sequence>
<gene>
    <name evidence="2" type="ORF">LKD71_08885</name>
</gene>
<feature type="transmembrane region" description="Helical" evidence="1">
    <location>
        <begin position="171"/>
        <end position="191"/>
    </location>
</feature>
<feature type="transmembrane region" description="Helical" evidence="1">
    <location>
        <begin position="60"/>
        <end position="85"/>
    </location>
</feature>
<evidence type="ECO:0008006" key="4">
    <source>
        <dbReference type="Google" id="ProtNLM"/>
    </source>
</evidence>